<dbReference type="InterPro" id="IPR041656">
    <property type="entry name" value="TPR_5"/>
</dbReference>
<evidence type="ECO:0000259" key="1">
    <source>
        <dbReference type="Pfam" id="PF12688"/>
    </source>
</evidence>
<sequence>MTVTVTAWQQKVDRFYEQDFDDDDPQGSIVRMRELLSERPEGDAESLFELAGVYDSLGLENDAIPLYRQAFEAGLEGTSALRASIQLASTLRNVGESAEAVSILESMPDAGMDEGARQAFLALALHDEGRHGDALRTALLALIPTLDGYKRSLTGYAAELPSSVTKL</sequence>
<dbReference type="SUPFAM" id="SSF48452">
    <property type="entry name" value="TPR-like"/>
    <property type="match status" value="1"/>
</dbReference>
<reference evidence="2 3" key="1">
    <citation type="submission" date="2018-09" db="EMBL/GenBank/DDBJ databases">
        <title>Novel species of Arthrobacter.</title>
        <authorList>
            <person name="Liu Q."/>
            <person name="Xin Y.-H."/>
        </authorList>
    </citation>
    <scope>NUCLEOTIDE SEQUENCE [LARGE SCALE GENOMIC DNA]</scope>
    <source>
        <strain evidence="2 3">Hz2</strain>
    </source>
</reference>
<organism evidence="2 3">
    <name type="scientific">Arthrobacter cheniae</name>
    <dbReference type="NCBI Taxonomy" id="1258888"/>
    <lineage>
        <taxon>Bacteria</taxon>
        <taxon>Bacillati</taxon>
        <taxon>Actinomycetota</taxon>
        <taxon>Actinomycetes</taxon>
        <taxon>Micrococcales</taxon>
        <taxon>Micrococcaceae</taxon>
        <taxon>Arthrobacter</taxon>
    </lineage>
</organism>
<dbReference type="InterPro" id="IPR011990">
    <property type="entry name" value="TPR-like_helical_dom_sf"/>
</dbReference>
<feature type="domain" description="Tetratrico peptide repeat group 5" evidence="1">
    <location>
        <begin position="46"/>
        <end position="160"/>
    </location>
</feature>
<protein>
    <recommendedName>
        <fullName evidence="1">Tetratrico peptide repeat group 5 domain-containing protein</fullName>
    </recommendedName>
</protein>
<dbReference type="OrthoDB" id="193829at2"/>
<dbReference type="EMBL" id="QZVT01000005">
    <property type="protein sequence ID" value="RJT79152.1"/>
    <property type="molecule type" value="Genomic_DNA"/>
</dbReference>
<accession>A0A3A5M6F9</accession>
<evidence type="ECO:0000313" key="3">
    <source>
        <dbReference type="Proteomes" id="UP000272560"/>
    </source>
</evidence>
<comment type="caution">
    <text evidence="2">The sequence shown here is derived from an EMBL/GenBank/DDBJ whole genome shotgun (WGS) entry which is preliminary data.</text>
</comment>
<evidence type="ECO:0000313" key="2">
    <source>
        <dbReference type="EMBL" id="RJT79152.1"/>
    </source>
</evidence>
<dbReference type="RefSeq" id="WP_120149098.1">
    <property type="nucleotide sequence ID" value="NZ_QZVT01000005.1"/>
</dbReference>
<dbReference type="Pfam" id="PF12688">
    <property type="entry name" value="TPR_5"/>
    <property type="match status" value="1"/>
</dbReference>
<gene>
    <name evidence="2" type="ORF">D6T63_11060</name>
</gene>
<name>A0A3A5M6F9_9MICC</name>
<dbReference type="Proteomes" id="UP000272560">
    <property type="component" value="Unassembled WGS sequence"/>
</dbReference>
<keyword evidence="3" id="KW-1185">Reference proteome</keyword>
<dbReference type="AlphaFoldDB" id="A0A3A5M6F9"/>
<proteinExistence type="predicted"/>
<dbReference type="Gene3D" id="1.25.40.10">
    <property type="entry name" value="Tetratricopeptide repeat domain"/>
    <property type="match status" value="1"/>
</dbReference>